<name>A0AA40FB03_9PEZI</name>
<gene>
    <name evidence="9" type="ORF">B0T18DRAFT_37633</name>
</gene>
<dbReference type="GO" id="GO:0004601">
    <property type="term" value="F:peroxidase activity"/>
    <property type="evidence" value="ECO:0007669"/>
    <property type="project" value="UniProtKB-KW"/>
</dbReference>
<evidence type="ECO:0000256" key="3">
    <source>
        <dbReference type="ARBA" id="ARBA00022617"/>
    </source>
</evidence>
<proteinExistence type="inferred from homology"/>
<dbReference type="Pfam" id="PF01328">
    <property type="entry name" value="Peroxidase_2"/>
    <property type="match status" value="1"/>
</dbReference>
<evidence type="ECO:0000313" key="9">
    <source>
        <dbReference type="EMBL" id="KAK0754475.1"/>
    </source>
</evidence>
<keyword evidence="3" id="KW-0349">Heme</keyword>
<sequence length="261" mass="28301">MTSLALQALPLFGKVLDGAIAVVQTLTGKKAATIDHSWHPPTPTDRRSPCPMLNSLANHGYLPRDGKDVSLADLVTGFKESINLAPEATFLVTVKALRASSTGNFLTLHLDDLNKPNIIEHDGSLTRADFHSGDNHTFQPALFASFLAHLGGHPTISIPVAASARLARLAEARAANPEFSMSAENTRFSFIETASYLQVFGKGLDGDARADWLRVFFEQERLPFDEGFVRADKAMTVAGLFEVQRKVEEATKAVEGTKKTA</sequence>
<evidence type="ECO:0000256" key="1">
    <source>
        <dbReference type="ARBA" id="ARBA00001970"/>
    </source>
</evidence>
<evidence type="ECO:0000259" key="8">
    <source>
        <dbReference type="PROSITE" id="PS51405"/>
    </source>
</evidence>
<dbReference type="InterPro" id="IPR000028">
    <property type="entry name" value="Chloroperoxidase"/>
</dbReference>
<evidence type="ECO:0000256" key="6">
    <source>
        <dbReference type="ARBA" id="ARBA00023004"/>
    </source>
</evidence>
<evidence type="ECO:0000256" key="4">
    <source>
        <dbReference type="ARBA" id="ARBA00022723"/>
    </source>
</evidence>
<dbReference type="AlphaFoldDB" id="A0AA40FB03"/>
<keyword evidence="6" id="KW-0408">Iron</keyword>
<protein>
    <submittedName>
        <fullName evidence="9">Peroxidase, family 2-domain-containing protein</fullName>
    </submittedName>
</protein>
<comment type="caution">
    <text evidence="9">The sequence shown here is derived from an EMBL/GenBank/DDBJ whole genome shotgun (WGS) entry which is preliminary data.</text>
</comment>
<evidence type="ECO:0000256" key="7">
    <source>
        <dbReference type="ARBA" id="ARBA00025795"/>
    </source>
</evidence>
<dbReference type="PROSITE" id="PS51405">
    <property type="entry name" value="HEME_HALOPEROXIDASE"/>
    <property type="match status" value="1"/>
</dbReference>
<dbReference type="PANTHER" id="PTHR33577:SF19">
    <property type="entry name" value="HEME HALOPEROXIDASE FAMILY PROFILE DOMAIN-CONTAINING PROTEIN-RELATED"/>
    <property type="match status" value="1"/>
</dbReference>
<organism evidence="9 10">
    <name type="scientific">Schizothecium vesticola</name>
    <dbReference type="NCBI Taxonomy" id="314040"/>
    <lineage>
        <taxon>Eukaryota</taxon>
        <taxon>Fungi</taxon>
        <taxon>Dikarya</taxon>
        <taxon>Ascomycota</taxon>
        <taxon>Pezizomycotina</taxon>
        <taxon>Sordariomycetes</taxon>
        <taxon>Sordariomycetidae</taxon>
        <taxon>Sordariales</taxon>
        <taxon>Schizotheciaceae</taxon>
        <taxon>Schizothecium</taxon>
    </lineage>
</organism>
<evidence type="ECO:0000256" key="5">
    <source>
        <dbReference type="ARBA" id="ARBA00023002"/>
    </source>
</evidence>
<dbReference type="Proteomes" id="UP001172155">
    <property type="component" value="Unassembled WGS sequence"/>
</dbReference>
<dbReference type="SUPFAM" id="SSF47571">
    <property type="entry name" value="Cloroperoxidase"/>
    <property type="match status" value="1"/>
</dbReference>
<dbReference type="GO" id="GO:0046872">
    <property type="term" value="F:metal ion binding"/>
    <property type="evidence" value="ECO:0007669"/>
    <property type="project" value="UniProtKB-KW"/>
</dbReference>
<feature type="domain" description="Heme haloperoxidase family profile" evidence="8">
    <location>
        <begin position="34"/>
        <end position="245"/>
    </location>
</feature>
<comment type="cofactor">
    <cofactor evidence="1">
        <name>heme b</name>
        <dbReference type="ChEBI" id="CHEBI:60344"/>
    </cofactor>
</comment>
<evidence type="ECO:0000313" key="10">
    <source>
        <dbReference type="Proteomes" id="UP001172155"/>
    </source>
</evidence>
<reference evidence="9" key="1">
    <citation type="submission" date="2023-06" db="EMBL/GenBank/DDBJ databases">
        <title>Genome-scale phylogeny and comparative genomics of the fungal order Sordariales.</title>
        <authorList>
            <consortium name="Lawrence Berkeley National Laboratory"/>
            <person name="Hensen N."/>
            <person name="Bonometti L."/>
            <person name="Westerberg I."/>
            <person name="Brannstrom I.O."/>
            <person name="Guillou S."/>
            <person name="Cros-Aarteil S."/>
            <person name="Calhoun S."/>
            <person name="Haridas S."/>
            <person name="Kuo A."/>
            <person name="Mondo S."/>
            <person name="Pangilinan J."/>
            <person name="Riley R."/>
            <person name="LaButti K."/>
            <person name="Andreopoulos B."/>
            <person name="Lipzen A."/>
            <person name="Chen C."/>
            <person name="Yanf M."/>
            <person name="Daum C."/>
            <person name="Ng V."/>
            <person name="Clum A."/>
            <person name="Steindorff A."/>
            <person name="Ohm R."/>
            <person name="Martin F."/>
            <person name="Silar P."/>
            <person name="Natvig D."/>
            <person name="Lalanne C."/>
            <person name="Gautier V."/>
            <person name="Ament-velasquez S.L."/>
            <person name="Kruys A."/>
            <person name="Hutchinson M.I."/>
            <person name="Powell A.J."/>
            <person name="Barry K."/>
            <person name="Miller A.N."/>
            <person name="Grigoriev I.V."/>
            <person name="Debuchy R."/>
            <person name="Gladieux P."/>
            <person name="Thoren M.H."/>
            <person name="Johannesson H."/>
        </authorList>
    </citation>
    <scope>NUCLEOTIDE SEQUENCE</scope>
    <source>
        <strain evidence="9">SMH3187-1</strain>
    </source>
</reference>
<dbReference type="InterPro" id="IPR036851">
    <property type="entry name" value="Chloroperoxidase-like_sf"/>
</dbReference>
<keyword evidence="10" id="KW-1185">Reference proteome</keyword>
<dbReference type="EMBL" id="JAUKUD010000001">
    <property type="protein sequence ID" value="KAK0754475.1"/>
    <property type="molecule type" value="Genomic_DNA"/>
</dbReference>
<evidence type="ECO:0000256" key="2">
    <source>
        <dbReference type="ARBA" id="ARBA00022559"/>
    </source>
</evidence>
<keyword evidence="4" id="KW-0479">Metal-binding</keyword>
<dbReference type="PANTHER" id="PTHR33577">
    <property type="entry name" value="STERIGMATOCYSTIN BIOSYNTHESIS PEROXIDASE STCC-RELATED"/>
    <property type="match status" value="1"/>
</dbReference>
<keyword evidence="2 9" id="KW-0575">Peroxidase</keyword>
<comment type="similarity">
    <text evidence="7">Belongs to the chloroperoxidase family.</text>
</comment>
<keyword evidence="5" id="KW-0560">Oxidoreductase</keyword>
<accession>A0AA40FB03</accession>
<dbReference type="Gene3D" id="1.10.489.10">
    <property type="entry name" value="Chloroperoxidase-like"/>
    <property type="match status" value="1"/>
</dbReference>